<name>A0A0W7WXT0_9ACTN</name>
<gene>
    <name evidence="1" type="ORF">AT728_29520</name>
</gene>
<dbReference type="Proteomes" id="UP000054804">
    <property type="component" value="Unassembled WGS sequence"/>
</dbReference>
<evidence type="ECO:0000313" key="1">
    <source>
        <dbReference type="EMBL" id="KUF15304.1"/>
    </source>
</evidence>
<proteinExistence type="predicted"/>
<protein>
    <submittedName>
        <fullName evidence="1">Uncharacterized protein</fullName>
    </submittedName>
</protein>
<keyword evidence="2" id="KW-1185">Reference proteome</keyword>
<reference evidence="1 2" key="1">
    <citation type="submission" date="2015-12" db="EMBL/GenBank/DDBJ databases">
        <title>Draft genome sequence of Streptomyces silvensis ATCC 53525, a producer of novel hormone antagonists.</title>
        <authorList>
            <person name="Johnston C.W."/>
            <person name="Li Y."/>
            <person name="Magarvey N.A."/>
        </authorList>
    </citation>
    <scope>NUCLEOTIDE SEQUENCE [LARGE SCALE GENOMIC DNA]</scope>
    <source>
        <strain evidence="1 2">ATCC 53525</strain>
    </source>
</reference>
<comment type="caution">
    <text evidence="1">The sequence shown here is derived from an EMBL/GenBank/DDBJ whole genome shotgun (WGS) entry which is preliminary data.</text>
</comment>
<dbReference type="AlphaFoldDB" id="A0A0W7WXT0"/>
<dbReference type="EMBL" id="LOCL01000045">
    <property type="protein sequence ID" value="KUF15304.1"/>
    <property type="molecule type" value="Genomic_DNA"/>
</dbReference>
<accession>A0A0W7WXT0</accession>
<organism evidence="1 2">
    <name type="scientific">Streptomyces silvensis</name>
    <dbReference type="NCBI Taxonomy" id="1765722"/>
    <lineage>
        <taxon>Bacteria</taxon>
        <taxon>Bacillati</taxon>
        <taxon>Actinomycetota</taxon>
        <taxon>Actinomycetes</taxon>
        <taxon>Kitasatosporales</taxon>
        <taxon>Streptomycetaceae</taxon>
        <taxon>Streptomyces</taxon>
    </lineage>
</organism>
<dbReference type="RefSeq" id="WP_058850402.1">
    <property type="nucleotide sequence ID" value="NZ_LOCL01000045.1"/>
</dbReference>
<dbReference type="OrthoDB" id="4547498at2"/>
<evidence type="ECO:0000313" key="2">
    <source>
        <dbReference type="Proteomes" id="UP000054804"/>
    </source>
</evidence>
<dbReference type="STRING" id="1765722.AT728_29520"/>
<sequence>MRSEKRTEKQTENGRIFREAWIAGVHRHYPGEPKPGYVAPWEETPDWERDAAAAVCAQVENFVRVGGGSTAKLSREQKGRFVALCWIVQIHKHFEDPKPSYVADWADLPAWQQLTDADIFEAIERAAAR</sequence>